<sequence>MNSIHNDFLIIHARPLAGGQFVPALRVPSNAKHSNVRRALLRQGFDTTKWQIAREGEVLA</sequence>
<reference evidence="1 2" key="1">
    <citation type="submission" date="2018-04" db="EMBL/GenBank/DDBJ databases">
        <title>Denitrifier Microvirgula.</title>
        <authorList>
            <person name="Anderson E."/>
            <person name="Jang J."/>
            <person name="Ishii S."/>
        </authorList>
    </citation>
    <scope>NUCLEOTIDE SEQUENCE [LARGE SCALE GENOMIC DNA]</scope>
    <source>
        <strain evidence="1 2">BE2.4</strain>
    </source>
</reference>
<dbReference type="KEGG" id="maer:DAI18_14975"/>
<name>A0A2S0PCU2_9NEIS</name>
<organism evidence="1 2">
    <name type="scientific">Microvirgula aerodenitrificans</name>
    <dbReference type="NCBI Taxonomy" id="57480"/>
    <lineage>
        <taxon>Bacteria</taxon>
        <taxon>Pseudomonadati</taxon>
        <taxon>Pseudomonadota</taxon>
        <taxon>Betaproteobacteria</taxon>
        <taxon>Neisseriales</taxon>
        <taxon>Aquaspirillaceae</taxon>
        <taxon>Microvirgula</taxon>
    </lineage>
</organism>
<evidence type="ECO:0000313" key="1">
    <source>
        <dbReference type="EMBL" id="AVY95199.1"/>
    </source>
</evidence>
<gene>
    <name evidence="1" type="ORF">DAI18_14975</name>
</gene>
<dbReference type="Proteomes" id="UP000244173">
    <property type="component" value="Chromosome"/>
</dbReference>
<dbReference type="EMBL" id="CP028519">
    <property type="protein sequence ID" value="AVY95199.1"/>
    <property type="molecule type" value="Genomic_DNA"/>
</dbReference>
<protein>
    <submittedName>
        <fullName evidence="1">Uncharacterized protein</fullName>
    </submittedName>
</protein>
<dbReference type="RefSeq" id="WP_028499111.1">
    <property type="nucleotide sequence ID" value="NZ_CALFSO010000126.1"/>
</dbReference>
<accession>A0A2S0PCU2</accession>
<keyword evidence="2" id="KW-1185">Reference proteome</keyword>
<proteinExistence type="predicted"/>
<evidence type="ECO:0000313" key="2">
    <source>
        <dbReference type="Proteomes" id="UP000244173"/>
    </source>
</evidence>
<dbReference type="AlphaFoldDB" id="A0A2S0PCU2"/>